<accession>A0A6J4PWS0</accession>
<protein>
    <submittedName>
        <fullName evidence="1">Uncharacterized protein</fullName>
    </submittedName>
</protein>
<gene>
    <name evidence="1" type="ORF">AVDCRST_MAG74-3293</name>
</gene>
<evidence type="ECO:0000313" key="1">
    <source>
        <dbReference type="EMBL" id="CAA9421754.1"/>
    </source>
</evidence>
<name>A0A6J4PWS0_9BACT</name>
<dbReference type="AlphaFoldDB" id="A0A6J4PWS0"/>
<dbReference type="EMBL" id="CADCUR010000275">
    <property type="protein sequence ID" value="CAA9421754.1"/>
    <property type="molecule type" value="Genomic_DNA"/>
</dbReference>
<sequence>MLGRINYIFDDYIFTPDEVGKLREECLQLKAAKPDSAADLPLRKLIHACDEALKENSYLMFSAD</sequence>
<proteinExistence type="predicted"/>
<reference evidence="1" key="1">
    <citation type="submission" date="2020-02" db="EMBL/GenBank/DDBJ databases">
        <authorList>
            <person name="Meier V. D."/>
        </authorList>
    </citation>
    <scope>NUCLEOTIDE SEQUENCE</scope>
    <source>
        <strain evidence="1">AVDCRST_MAG74</strain>
    </source>
</reference>
<organism evidence="1">
    <name type="scientific">uncultured Pyrinomonadaceae bacterium</name>
    <dbReference type="NCBI Taxonomy" id="2283094"/>
    <lineage>
        <taxon>Bacteria</taxon>
        <taxon>Pseudomonadati</taxon>
        <taxon>Acidobacteriota</taxon>
        <taxon>Blastocatellia</taxon>
        <taxon>Blastocatellales</taxon>
        <taxon>Pyrinomonadaceae</taxon>
        <taxon>environmental samples</taxon>
    </lineage>
</organism>